<gene>
    <name evidence="4" type="ORF">GBG18_05165</name>
    <name evidence="3" type="ORF">GBG19_12110</name>
</gene>
<dbReference type="PANTHER" id="PTHR34406:SF1">
    <property type="entry name" value="PROTEIN YCEI"/>
    <property type="match status" value="1"/>
</dbReference>
<accession>A0A6L4WPX6</accession>
<dbReference type="AlphaFoldDB" id="A0A6L4WPX6"/>
<dbReference type="Proteomes" id="UP000472839">
    <property type="component" value="Unassembled WGS sequence"/>
</dbReference>
<dbReference type="EMBL" id="WFKJ01000011">
    <property type="protein sequence ID" value="KAB7891827.1"/>
    <property type="molecule type" value="Genomic_DNA"/>
</dbReference>
<name>A0A6L4WPX6_9BACT</name>
<evidence type="ECO:0000256" key="1">
    <source>
        <dbReference type="SAM" id="SignalP"/>
    </source>
</evidence>
<dbReference type="SMART" id="SM00867">
    <property type="entry name" value="YceI"/>
    <property type="match status" value="1"/>
</dbReference>
<dbReference type="InterPro" id="IPR007372">
    <property type="entry name" value="Lipid/polyisoprenoid-bd_YceI"/>
</dbReference>
<proteinExistence type="predicted"/>
<keyword evidence="5" id="KW-1185">Reference proteome</keyword>
<dbReference type="PANTHER" id="PTHR34406">
    <property type="entry name" value="PROTEIN YCEI"/>
    <property type="match status" value="1"/>
</dbReference>
<dbReference type="Pfam" id="PF04264">
    <property type="entry name" value="YceI"/>
    <property type="match status" value="1"/>
</dbReference>
<organism evidence="3 6">
    <name type="scientific">Poseidonibacter ostreae</name>
    <dbReference type="NCBI Taxonomy" id="2654171"/>
    <lineage>
        <taxon>Bacteria</taxon>
        <taxon>Pseudomonadati</taxon>
        <taxon>Campylobacterota</taxon>
        <taxon>Epsilonproteobacteria</taxon>
        <taxon>Campylobacterales</taxon>
        <taxon>Arcobacteraceae</taxon>
        <taxon>Poseidonibacter</taxon>
    </lineage>
</organism>
<dbReference type="InterPro" id="IPR036761">
    <property type="entry name" value="TTHA0802/YceI-like_sf"/>
</dbReference>
<keyword evidence="1" id="KW-0732">Signal</keyword>
<feature type="domain" description="Lipid/polyisoprenoid-binding YceI-like" evidence="2">
    <location>
        <begin position="21"/>
        <end position="185"/>
    </location>
</feature>
<dbReference type="RefSeq" id="WP_152189022.1">
    <property type="nucleotide sequence ID" value="NZ_WFKJ01000011.1"/>
</dbReference>
<comment type="caution">
    <text evidence="3">The sequence shown here is derived from an EMBL/GenBank/DDBJ whole genome shotgun (WGS) entry which is preliminary data.</text>
</comment>
<evidence type="ECO:0000313" key="4">
    <source>
        <dbReference type="EMBL" id="KAB7891827.1"/>
    </source>
</evidence>
<evidence type="ECO:0000313" key="6">
    <source>
        <dbReference type="Proteomes" id="UP000472839"/>
    </source>
</evidence>
<feature type="signal peptide" evidence="1">
    <location>
        <begin position="1"/>
        <end position="19"/>
    </location>
</feature>
<evidence type="ECO:0000313" key="5">
    <source>
        <dbReference type="Proteomes" id="UP000461010"/>
    </source>
</evidence>
<protein>
    <submittedName>
        <fullName evidence="3">Polyisoprenoid-binding protein</fullName>
    </submittedName>
</protein>
<evidence type="ECO:0000259" key="2">
    <source>
        <dbReference type="SMART" id="SM00867"/>
    </source>
</evidence>
<evidence type="ECO:0000313" key="3">
    <source>
        <dbReference type="EMBL" id="KAB7886467.1"/>
    </source>
</evidence>
<dbReference type="SUPFAM" id="SSF101874">
    <property type="entry name" value="YceI-like"/>
    <property type="match status" value="1"/>
</dbReference>
<dbReference type="Proteomes" id="UP000461010">
    <property type="component" value="Unassembled WGS sequence"/>
</dbReference>
<sequence>MNLKKLTLVSALLVSTLFAGTYNVDKSHSNMGFKVKHLMISNVKGNFNDFTGSFEYDEKTKKLVSLNGEIQTASINTDNAKRDAHLKEPELFDAAKFPLITFKLTKVDGDDVYGDFTMKGVTKNIKLEFDNGGTIKDPWGNNRAGFALSGKIDRTDFGITWNKVLEAGGLTVGNEIKLDIEIEGIQAK</sequence>
<dbReference type="EMBL" id="WFKK01000041">
    <property type="protein sequence ID" value="KAB7886467.1"/>
    <property type="molecule type" value="Genomic_DNA"/>
</dbReference>
<feature type="chain" id="PRO_5026754705" evidence="1">
    <location>
        <begin position="20"/>
        <end position="188"/>
    </location>
</feature>
<dbReference type="Gene3D" id="2.40.128.110">
    <property type="entry name" value="Lipid/polyisoprenoid-binding, YceI-like"/>
    <property type="match status" value="1"/>
</dbReference>
<reference evidence="5 6" key="1">
    <citation type="submission" date="2019-10" db="EMBL/GenBank/DDBJ databases">
        <title>Poseidonibacter ostreae sp. nov., isolated from the gut of the Ostrea denselamellosa.</title>
        <authorList>
            <person name="Choi A."/>
        </authorList>
    </citation>
    <scope>NUCLEOTIDE SEQUENCE [LARGE SCALE GENOMIC DNA]</scope>
    <source>
        <strain evidence="3 6">SJOD-M-33</strain>
        <strain evidence="4 5">SJOD-M-5</strain>
    </source>
</reference>